<keyword evidence="4" id="KW-0904">Protein phosphatase</keyword>
<organism evidence="6 7">
    <name type="scientific">Apiospora rasikravindrae</name>
    <dbReference type="NCBI Taxonomy" id="990691"/>
    <lineage>
        <taxon>Eukaryota</taxon>
        <taxon>Fungi</taxon>
        <taxon>Dikarya</taxon>
        <taxon>Ascomycota</taxon>
        <taxon>Pezizomycotina</taxon>
        <taxon>Sordariomycetes</taxon>
        <taxon>Xylariomycetidae</taxon>
        <taxon>Amphisphaeriales</taxon>
        <taxon>Apiosporaceae</taxon>
        <taxon>Apiospora</taxon>
    </lineage>
</organism>
<dbReference type="Proteomes" id="UP001444661">
    <property type="component" value="Unassembled WGS sequence"/>
</dbReference>
<name>A0ABR1SXF6_9PEZI</name>
<dbReference type="CDD" id="cd14518">
    <property type="entry name" value="DSP_fungal_YVH1"/>
    <property type="match status" value="1"/>
</dbReference>
<evidence type="ECO:0000259" key="5">
    <source>
        <dbReference type="SMART" id="SM00195"/>
    </source>
</evidence>
<dbReference type="PIRSF" id="PIRSF000941">
    <property type="entry name" value="DUSP12"/>
    <property type="match status" value="1"/>
</dbReference>
<dbReference type="InterPro" id="IPR029021">
    <property type="entry name" value="Prot-tyrosine_phosphatase-like"/>
</dbReference>
<reference evidence="6 7" key="1">
    <citation type="submission" date="2023-01" db="EMBL/GenBank/DDBJ databases">
        <title>Analysis of 21 Apiospora genomes using comparative genomics revels a genus with tremendous synthesis potential of carbohydrate active enzymes and secondary metabolites.</title>
        <authorList>
            <person name="Sorensen T."/>
        </authorList>
    </citation>
    <scope>NUCLEOTIDE SEQUENCE [LARGE SCALE GENOMIC DNA]</scope>
    <source>
        <strain evidence="6 7">CBS 33761</strain>
    </source>
</reference>
<keyword evidence="7" id="KW-1185">Reference proteome</keyword>
<comment type="similarity">
    <text evidence="1">Belongs to the protein-tyrosine phosphatase family. Non-receptor class dual specificity subfamily.</text>
</comment>
<dbReference type="Gene3D" id="3.90.190.10">
    <property type="entry name" value="Protein tyrosine phosphatase superfamily"/>
    <property type="match status" value="1"/>
</dbReference>
<evidence type="ECO:0000256" key="2">
    <source>
        <dbReference type="ARBA" id="ARBA00013064"/>
    </source>
</evidence>
<dbReference type="InterPro" id="IPR020422">
    <property type="entry name" value="TYR_PHOSPHATASE_DUAL_dom"/>
</dbReference>
<dbReference type="SUPFAM" id="SSF52799">
    <property type="entry name" value="(Phosphotyrosine protein) phosphatases II"/>
    <property type="match status" value="1"/>
</dbReference>
<dbReference type="InterPro" id="IPR016278">
    <property type="entry name" value="DUSP12"/>
</dbReference>
<comment type="caution">
    <text evidence="6">The sequence shown here is derived from an EMBL/GenBank/DDBJ whole genome shotgun (WGS) entry which is preliminary data.</text>
</comment>
<accession>A0ABR1SXF6</accession>
<dbReference type="EMBL" id="JAQQWK010000006">
    <property type="protein sequence ID" value="KAK8038997.1"/>
    <property type="molecule type" value="Genomic_DNA"/>
</dbReference>
<dbReference type="EC" id="3.1.3.48" evidence="2"/>
<feature type="domain" description="Tyrosine-protein phosphatase" evidence="5">
    <location>
        <begin position="2"/>
        <end position="188"/>
    </location>
</feature>
<evidence type="ECO:0000256" key="3">
    <source>
        <dbReference type="ARBA" id="ARBA00022801"/>
    </source>
</evidence>
<evidence type="ECO:0000313" key="6">
    <source>
        <dbReference type="EMBL" id="KAK8038997.1"/>
    </source>
</evidence>
<dbReference type="PANTHER" id="PTHR45848:SF4">
    <property type="entry name" value="DUAL SPECIFICITY PROTEIN PHOSPHATASE 12"/>
    <property type="match status" value="1"/>
</dbReference>
<dbReference type="PANTHER" id="PTHR45848">
    <property type="entry name" value="DUAL SPECIFICITY PROTEIN PHOSPHATASE 12 FAMILY MEMBER"/>
    <property type="match status" value="1"/>
</dbReference>
<evidence type="ECO:0000256" key="1">
    <source>
        <dbReference type="ARBA" id="ARBA00008601"/>
    </source>
</evidence>
<proteinExistence type="inferred from homology"/>
<protein>
    <recommendedName>
        <fullName evidence="2">protein-tyrosine-phosphatase</fullName>
        <ecNumber evidence="2">3.1.3.48</ecNumber>
    </recommendedName>
</protein>
<evidence type="ECO:0000256" key="4">
    <source>
        <dbReference type="ARBA" id="ARBA00022912"/>
    </source>
</evidence>
<keyword evidence="3" id="KW-0378">Hydrolase</keyword>
<sequence>MALDRIPGKDNLYVGGIFALRKPDALHGKNINHVLSVIKYSFEGWGEEAKKFQHMSIDVDDMEDQDLLVHFSSAVRFIDRGLYPPESTSSDQQSHDKHEDTGASPGSVFVHCAMGKSRSVSCAIAYLLYKYPHRYGGKQFDASAVSTAQRRETATEAVAQALKGIKEARPIAEPNSGFMQQLELWWEMGCPADSDGAVESHPIYQKWLYERRLEESRAAYMAPEPEWIRFEDEAPAVAVPEASHDEHKELKCKMCRRVLANSKFIIDHNGTGNEVKKSVPCGHIFVETLSWMRPALEDGALEGRLNCPNPKCTAQVGRFAWQGLRCSCREWVCPAFSLKPSAVDESNRSAGSAIRMPPRSGNL</sequence>
<dbReference type="SMART" id="SM00195">
    <property type="entry name" value="DSPc"/>
    <property type="match status" value="1"/>
</dbReference>
<gene>
    <name evidence="6" type="ORF">PG993_007408</name>
</gene>
<evidence type="ECO:0000313" key="7">
    <source>
        <dbReference type="Proteomes" id="UP001444661"/>
    </source>
</evidence>